<dbReference type="PANTHER" id="PTHR43289:SF6">
    <property type="entry name" value="SERINE_THREONINE-PROTEIN KINASE NEKL-3"/>
    <property type="match status" value="1"/>
</dbReference>
<dbReference type="Pfam" id="PF00069">
    <property type="entry name" value="Pkinase"/>
    <property type="match status" value="1"/>
</dbReference>
<organism evidence="12 13">
    <name type="scientific">Blautia obeum</name>
    <dbReference type="NCBI Taxonomy" id="40520"/>
    <lineage>
        <taxon>Bacteria</taxon>
        <taxon>Bacillati</taxon>
        <taxon>Bacillota</taxon>
        <taxon>Clostridia</taxon>
        <taxon>Lachnospirales</taxon>
        <taxon>Lachnospiraceae</taxon>
        <taxon>Blautia</taxon>
    </lineage>
</organism>
<keyword evidence="5 12" id="KW-0418">Kinase</keyword>
<dbReference type="PROSITE" id="PS50011">
    <property type="entry name" value="PROTEIN_KINASE_DOM"/>
    <property type="match status" value="1"/>
</dbReference>
<dbReference type="InterPro" id="IPR000719">
    <property type="entry name" value="Prot_kinase_dom"/>
</dbReference>
<evidence type="ECO:0000256" key="4">
    <source>
        <dbReference type="ARBA" id="ARBA00022741"/>
    </source>
</evidence>
<dbReference type="GO" id="GO:0004674">
    <property type="term" value="F:protein serine/threonine kinase activity"/>
    <property type="evidence" value="ECO:0007669"/>
    <property type="project" value="UniProtKB-EC"/>
</dbReference>
<dbReference type="InterPro" id="IPR019734">
    <property type="entry name" value="TPR_rpt"/>
</dbReference>
<reference evidence="12 13" key="1">
    <citation type="submission" date="2015-09" db="EMBL/GenBank/DDBJ databases">
        <authorList>
            <consortium name="Pathogen Informatics"/>
        </authorList>
    </citation>
    <scope>NUCLEOTIDE SEQUENCE [LARGE SCALE GENOMIC DNA]</scope>
    <source>
        <strain evidence="12 13">2789STDY5834921</strain>
    </source>
</reference>
<keyword evidence="7 9" id="KW-0067">ATP-binding</keyword>
<gene>
    <name evidence="12" type="primary">pknF</name>
    <name evidence="12" type="ORF">ERS852533_03034</name>
</gene>
<dbReference type="CDD" id="cd14014">
    <property type="entry name" value="STKc_PknB_like"/>
    <property type="match status" value="1"/>
</dbReference>
<feature type="repeat" description="TPR" evidence="8">
    <location>
        <begin position="388"/>
        <end position="421"/>
    </location>
</feature>
<accession>A0A174S7N1</accession>
<keyword evidence="4 9" id="KW-0547">Nucleotide-binding</keyword>
<dbReference type="SMART" id="SM00028">
    <property type="entry name" value="TPR"/>
    <property type="match status" value="5"/>
</dbReference>
<dbReference type="SMART" id="SM00220">
    <property type="entry name" value="S_TKc"/>
    <property type="match status" value="1"/>
</dbReference>
<dbReference type="PROSITE" id="PS50293">
    <property type="entry name" value="TPR_REGION"/>
    <property type="match status" value="1"/>
</dbReference>
<keyword evidence="2 12" id="KW-0808">Transferase</keyword>
<keyword evidence="3" id="KW-0677">Repeat</keyword>
<dbReference type="EMBL" id="CZBA01000022">
    <property type="protein sequence ID" value="CUP91907.1"/>
    <property type="molecule type" value="Genomic_DNA"/>
</dbReference>
<dbReference type="Pfam" id="PF07719">
    <property type="entry name" value="TPR_2"/>
    <property type="match status" value="1"/>
</dbReference>
<dbReference type="Gene3D" id="1.25.40.10">
    <property type="entry name" value="Tetratricopeptide repeat domain"/>
    <property type="match status" value="2"/>
</dbReference>
<dbReference type="PROSITE" id="PS50005">
    <property type="entry name" value="TPR"/>
    <property type="match status" value="1"/>
</dbReference>
<evidence type="ECO:0000256" key="3">
    <source>
        <dbReference type="ARBA" id="ARBA00022737"/>
    </source>
</evidence>
<dbReference type="OrthoDB" id="9788659at2"/>
<dbReference type="GO" id="GO:0005524">
    <property type="term" value="F:ATP binding"/>
    <property type="evidence" value="ECO:0007669"/>
    <property type="project" value="UniProtKB-UniRule"/>
</dbReference>
<dbReference type="InterPro" id="IPR008271">
    <property type="entry name" value="Ser/Thr_kinase_AS"/>
</dbReference>
<dbReference type="Gene3D" id="1.10.510.10">
    <property type="entry name" value="Transferase(Phosphotransferase) domain 1"/>
    <property type="match status" value="1"/>
</dbReference>
<feature type="domain" description="Protein kinase" evidence="11">
    <location>
        <begin position="9"/>
        <end position="268"/>
    </location>
</feature>
<dbReference type="InterPro" id="IPR017441">
    <property type="entry name" value="Protein_kinase_ATP_BS"/>
</dbReference>
<evidence type="ECO:0000256" key="1">
    <source>
        <dbReference type="ARBA" id="ARBA00012513"/>
    </source>
</evidence>
<dbReference type="EC" id="2.7.11.1" evidence="1"/>
<keyword evidence="10" id="KW-0812">Transmembrane</keyword>
<evidence type="ECO:0000313" key="12">
    <source>
        <dbReference type="EMBL" id="CUP91907.1"/>
    </source>
</evidence>
<dbReference type="PROSITE" id="PS00107">
    <property type="entry name" value="PROTEIN_KINASE_ATP"/>
    <property type="match status" value="1"/>
</dbReference>
<dbReference type="InterPro" id="IPR011990">
    <property type="entry name" value="TPR-like_helical_dom_sf"/>
</dbReference>
<name>A0A174S7N1_9FIRM</name>
<evidence type="ECO:0000256" key="9">
    <source>
        <dbReference type="PROSITE-ProRule" id="PRU10141"/>
    </source>
</evidence>
<protein>
    <recommendedName>
        <fullName evidence="1">non-specific serine/threonine protein kinase</fullName>
        <ecNumber evidence="1">2.7.11.1</ecNumber>
    </recommendedName>
</protein>
<keyword evidence="10" id="KW-0472">Membrane</keyword>
<evidence type="ECO:0000256" key="8">
    <source>
        <dbReference type="PROSITE-ProRule" id="PRU00339"/>
    </source>
</evidence>
<evidence type="ECO:0000256" key="5">
    <source>
        <dbReference type="ARBA" id="ARBA00022777"/>
    </source>
</evidence>
<keyword evidence="10" id="KW-1133">Transmembrane helix</keyword>
<feature type="binding site" evidence="9">
    <location>
        <position position="38"/>
    </location>
    <ligand>
        <name>ATP</name>
        <dbReference type="ChEBI" id="CHEBI:30616"/>
    </ligand>
</feature>
<dbReference type="SUPFAM" id="SSF56112">
    <property type="entry name" value="Protein kinase-like (PK-like)"/>
    <property type="match status" value="1"/>
</dbReference>
<dbReference type="PROSITE" id="PS00108">
    <property type="entry name" value="PROTEIN_KINASE_ST"/>
    <property type="match status" value="1"/>
</dbReference>
<evidence type="ECO:0000256" key="2">
    <source>
        <dbReference type="ARBA" id="ARBA00022679"/>
    </source>
</evidence>
<keyword evidence="6 8" id="KW-0802">TPR repeat</keyword>
<dbReference type="RefSeq" id="WP_055056771.1">
    <property type="nucleotide sequence ID" value="NZ_CP176627.1"/>
</dbReference>
<dbReference type="SUPFAM" id="SSF48452">
    <property type="entry name" value="TPR-like"/>
    <property type="match status" value="2"/>
</dbReference>
<dbReference type="AlphaFoldDB" id="A0A174S7N1"/>
<dbReference type="InterPro" id="IPR011009">
    <property type="entry name" value="Kinase-like_dom_sf"/>
</dbReference>
<feature type="transmembrane region" description="Helical" evidence="10">
    <location>
        <begin position="282"/>
        <end position="303"/>
    </location>
</feature>
<evidence type="ECO:0000256" key="10">
    <source>
        <dbReference type="SAM" id="Phobius"/>
    </source>
</evidence>
<dbReference type="PANTHER" id="PTHR43289">
    <property type="entry name" value="MITOGEN-ACTIVATED PROTEIN KINASE KINASE KINASE 20-RELATED"/>
    <property type="match status" value="1"/>
</dbReference>
<evidence type="ECO:0000313" key="13">
    <source>
        <dbReference type="Proteomes" id="UP000095413"/>
    </source>
</evidence>
<proteinExistence type="predicted"/>
<dbReference type="InterPro" id="IPR013105">
    <property type="entry name" value="TPR_2"/>
</dbReference>
<evidence type="ECO:0000259" key="11">
    <source>
        <dbReference type="PROSITE" id="PS50011"/>
    </source>
</evidence>
<evidence type="ECO:0000256" key="6">
    <source>
        <dbReference type="ARBA" id="ARBA00022803"/>
    </source>
</evidence>
<dbReference type="Proteomes" id="UP000095413">
    <property type="component" value="Unassembled WGS sequence"/>
</dbReference>
<sequence>MLKHIPETYEIIGKIGSGKSGDVYKAYHKNLRTYVVLKKVKTELRNLVNNRAEVDVLKNLRHSGLPQVYDFLEVDGDVYTVMTFVEGNSFGQYLDSGREFEEKSVIIWARQICATLCYMHEQKPPIVHGDLKPENIMLRPDGNICLIDFNISASLDGGDAWVTGYTNGYAAPEQIEAMRYNQNELDSSHWKKADPRSDLYSLGATLYHLLCGKKPAVDEDGYAEDIQDMGRKVNTVFAAIIMKCLEPNPDNRYQRARELLSDLEHMSLKEKRYKRLVLNQKIITASVACLMLLCAAIAVMGYLRIGTDTRKEYDNLVSQEKQYLAEGDYEKMEVCYQKASDLMPDSLDAYYQKALSCSQRQQYGECIDFINSKILGNEKIANREEDLNNVYYLLGDCYAKQEDYANACASYEKALQIAPDNGSYYRDYAIALACSGNIEEAKNILSSAKEKGLDSVEADYVQGEILFNTEDYLGARQIFEACIDKTEDSYVKMRAYIMTARCIDKMESGTTGTQEKIRLLEEAEQELSGDGNIGVLEELAQAYCDAGAEGDDTYYQKAIEIFKQIEKQGMSDYDTEYNLAVLYQNVGDYSNAAETLDNILKTYGEDYRTYKSLAYLEASKQNSLAVDLRNYSKFGEYYKKADELYQKESASNANDADMERLQELYQQAVDNGWL</sequence>
<evidence type="ECO:0000256" key="7">
    <source>
        <dbReference type="ARBA" id="ARBA00022840"/>
    </source>
</evidence>